<evidence type="ECO:0000313" key="1">
    <source>
        <dbReference type="EMBL" id="CCX16292.1"/>
    </source>
</evidence>
<protein>
    <submittedName>
        <fullName evidence="1">Uncharacterized protein</fullName>
    </submittedName>
</protein>
<proteinExistence type="predicted"/>
<accession>U4LA79</accession>
<name>U4LA79_PYROM</name>
<dbReference type="EMBL" id="HF936373">
    <property type="protein sequence ID" value="CCX16292.1"/>
    <property type="molecule type" value="Genomic_DNA"/>
</dbReference>
<organism evidence="1 2">
    <name type="scientific">Pyronema omphalodes (strain CBS 100304)</name>
    <name type="common">Pyronema confluens</name>
    <dbReference type="NCBI Taxonomy" id="1076935"/>
    <lineage>
        <taxon>Eukaryota</taxon>
        <taxon>Fungi</taxon>
        <taxon>Dikarya</taxon>
        <taxon>Ascomycota</taxon>
        <taxon>Pezizomycotina</taxon>
        <taxon>Pezizomycetes</taxon>
        <taxon>Pezizales</taxon>
        <taxon>Pyronemataceae</taxon>
        <taxon>Pyronema</taxon>
    </lineage>
</organism>
<gene>
    <name evidence="1" type="ORF">PCON_02888</name>
</gene>
<evidence type="ECO:0000313" key="2">
    <source>
        <dbReference type="Proteomes" id="UP000018144"/>
    </source>
</evidence>
<dbReference type="AlphaFoldDB" id="U4LA79"/>
<dbReference type="Proteomes" id="UP000018144">
    <property type="component" value="Unassembled WGS sequence"/>
</dbReference>
<keyword evidence="2" id="KW-1185">Reference proteome</keyword>
<sequence length="137" mass="15263">MSLGNAGHLHDYYQQVSGGVIQHLHLHHGQIENYSSPIQLDSHEPLLPWEAWLTPNPSRRGSLEISAPSQASVQLLQQAVSSTLLGFNDDILDIDDFDTDWRSKGMNFPHTEPSIILDTVDPQMTLFGNTNSYTPKA</sequence>
<reference evidence="1 2" key="1">
    <citation type="journal article" date="2013" name="PLoS Genet.">
        <title>The genome and development-dependent transcriptomes of Pyronema confluens: a window into fungal evolution.</title>
        <authorList>
            <person name="Traeger S."/>
            <person name="Altegoer F."/>
            <person name="Freitag M."/>
            <person name="Gabaldon T."/>
            <person name="Kempken F."/>
            <person name="Kumar A."/>
            <person name="Marcet-Houben M."/>
            <person name="Poggeler S."/>
            <person name="Stajich J.E."/>
            <person name="Nowrousian M."/>
        </authorList>
    </citation>
    <scope>NUCLEOTIDE SEQUENCE [LARGE SCALE GENOMIC DNA]</scope>
    <source>
        <strain evidence="2">CBS 100304</strain>
        <tissue evidence="1">Vegetative mycelium</tissue>
    </source>
</reference>